<accession>A0A9P9YZM6</accession>
<protein>
    <submittedName>
        <fullName evidence="2">Uncharacterized protein</fullName>
    </submittedName>
</protein>
<sequence>MIMALTVSPPHDRPINVHTTPADPPPSMMEVNPFRLNGNPPPIDERNLKFNPRYGAQIRPASNGGFGDQYSHLSSFINFKPAIPERHARPGIQDQREKYYHSEQYQHMNYMYPLPPGPRFPWL</sequence>
<dbReference type="AlphaFoldDB" id="A0A9P9YZM6"/>
<evidence type="ECO:0000256" key="1">
    <source>
        <dbReference type="SAM" id="MobiDB-lite"/>
    </source>
</evidence>
<dbReference type="EMBL" id="JAMKOV010000001">
    <property type="protein sequence ID" value="KAI8046029.1"/>
    <property type="molecule type" value="Genomic_DNA"/>
</dbReference>
<comment type="caution">
    <text evidence="2">The sequence shown here is derived from an EMBL/GenBank/DDBJ whole genome shotgun (WGS) entry which is preliminary data.</text>
</comment>
<reference evidence="2" key="1">
    <citation type="journal article" date="2023" name="Genome Biol. Evol.">
        <title>Long-read-based Genome Assembly of Drosophila gunungcola Reveals Fewer Chemosensory Genes in Flower-breeding Species.</title>
        <authorList>
            <person name="Negi A."/>
            <person name="Liao B.Y."/>
            <person name="Yeh S.D."/>
        </authorList>
    </citation>
    <scope>NUCLEOTIDE SEQUENCE</scope>
    <source>
        <strain evidence="2">Sukarami</strain>
    </source>
</reference>
<proteinExistence type="predicted"/>
<feature type="region of interest" description="Disordered" evidence="1">
    <location>
        <begin position="1"/>
        <end position="30"/>
    </location>
</feature>
<evidence type="ECO:0000313" key="2">
    <source>
        <dbReference type="EMBL" id="KAI8046029.1"/>
    </source>
</evidence>
<organism evidence="2 3">
    <name type="scientific">Drosophila gunungcola</name>
    <name type="common">fruit fly</name>
    <dbReference type="NCBI Taxonomy" id="103775"/>
    <lineage>
        <taxon>Eukaryota</taxon>
        <taxon>Metazoa</taxon>
        <taxon>Ecdysozoa</taxon>
        <taxon>Arthropoda</taxon>
        <taxon>Hexapoda</taxon>
        <taxon>Insecta</taxon>
        <taxon>Pterygota</taxon>
        <taxon>Neoptera</taxon>
        <taxon>Endopterygota</taxon>
        <taxon>Diptera</taxon>
        <taxon>Brachycera</taxon>
        <taxon>Muscomorpha</taxon>
        <taxon>Ephydroidea</taxon>
        <taxon>Drosophilidae</taxon>
        <taxon>Drosophila</taxon>
        <taxon>Sophophora</taxon>
    </lineage>
</organism>
<evidence type="ECO:0000313" key="3">
    <source>
        <dbReference type="Proteomes" id="UP001059596"/>
    </source>
</evidence>
<name>A0A9P9YZM6_9MUSC</name>
<gene>
    <name evidence="2" type="ORF">M5D96_002229</name>
</gene>
<keyword evidence="3" id="KW-1185">Reference proteome</keyword>
<dbReference type="Proteomes" id="UP001059596">
    <property type="component" value="Chromosome 3R"/>
</dbReference>